<organism evidence="1">
    <name type="scientific">Anthurium amnicola</name>
    <dbReference type="NCBI Taxonomy" id="1678845"/>
    <lineage>
        <taxon>Eukaryota</taxon>
        <taxon>Viridiplantae</taxon>
        <taxon>Streptophyta</taxon>
        <taxon>Embryophyta</taxon>
        <taxon>Tracheophyta</taxon>
        <taxon>Spermatophyta</taxon>
        <taxon>Magnoliopsida</taxon>
        <taxon>Liliopsida</taxon>
        <taxon>Araceae</taxon>
        <taxon>Pothoideae</taxon>
        <taxon>Potheae</taxon>
        <taxon>Anthurium</taxon>
    </lineage>
</organism>
<keyword evidence="1" id="KW-0436">Ligase</keyword>
<sequence>INPVHKLSFSPLLHKPRAVVPIVATSLLLSFAFPWPRLAAAGSDSEYPLVLPNRILFGVKWALVDLVDPVGLVDQAGLEVTEAGVLFPEGLRELPVGAQVLPGLHFRLGARDGDRVGDRVGDQDGERVSMVCYPLAFTSCVVAASFKNAVGLSLAVRLVHRVHRALRVPSDL</sequence>
<dbReference type="GO" id="GO:0016874">
    <property type="term" value="F:ligase activity"/>
    <property type="evidence" value="ECO:0007669"/>
    <property type="project" value="UniProtKB-KW"/>
</dbReference>
<dbReference type="AlphaFoldDB" id="A0A1D1YSB0"/>
<proteinExistence type="predicted"/>
<protein>
    <submittedName>
        <fullName evidence="1">Proline--tRNA ligase</fullName>
    </submittedName>
</protein>
<evidence type="ECO:0000313" key="1">
    <source>
        <dbReference type="EMBL" id="JAT57545.1"/>
    </source>
</evidence>
<reference evidence="1" key="1">
    <citation type="submission" date="2015-07" db="EMBL/GenBank/DDBJ databases">
        <title>Transcriptome Assembly of Anthurium amnicola.</title>
        <authorList>
            <person name="Suzuki J."/>
        </authorList>
    </citation>
    <scope>NUCLEOTIDE SEQUENCE</scope>
</reference>
<dbReference type="EMBL" id="GDJX01010391">
    <property type="protein sequence ID" value="JAT57545.1"/>
    <property type="molecule type" value="Transcribed_RNA"/>
</dbReference>
<accession>A0A1D1YSB0</accession>
<name>A0A1D1YSB0_9ARAE</name>
<feature type="non-terminal residue" evidence="1">
    <location>
        <position position="1"/>
    </location>
</feature>
<gene>
    <name evidence="1" type="primary">proS_0</name>
    <name evidence="1" type="ORF">g.35471</name>
</gene>